<accession>A0ABM3CUT8</accession>
<dbReference type="GeneID" id="106569215"/>
<sequence length="178" mass="20162">MRSQAQTTEKQVKKEFEKLHQLLQEEEAARIAAMREEVEQKSHRMKKKIEEMSKEISCLSDTIRAIQEELGAEDISFLQNYTATVKRAKCTLPDPQLVSGALIDVAKHLGNLKFRVWEKMQEIVQYSPMILDPNTGHPGLLLSDDLTSMRCIGVTQKLPDNPERFDKSDLALGSGQGH</sequence>
<dbReference type="Pfam" id="PF13765">
    <property type="entry name" value="PRY"/>
    <property type="match status" value="1"/>
</dbReference>
<dbReference type="PANTHER" id="PTHR24103">
    <property type="entry name" value="E3 UBIQUITIN-PROTEIN LIGASE TRIM"/>
    <property type="match status" value="1"/>
</dbReference>
<dbReference type="InterPro" id="IPR013320">
    <property type="entry name" value="ConA-like_dom_sf"/>
</dbReference>
<name>A0ABM3CUT8_SALSA</name>
<reference evidence="4" key="1">
    <citation type="submission" date="2025-08" db="UniProtKB">
        <authorList>
            <consortium name="RefSeq"/>
        </authorList>
    </citation>
    <scope>IDENTIFICATION</scope>
</reference>
<protein>
    <submittedName>
        <fullName evidence="4">E3 ubiquitin-protein ligase TRIM35-like</fullName>
    </submittedName>
</protein>
<organism evidence="3 4">
    <name type="scientific">Salmo salar</name>
    <name type="common">Atlantic salmon</name>
    <dbReference type="NCBI Taxonomy" id="8030"/>
    <lineage>
        <taxon>Eukaryota</taxon>
        <taxon>Metazoa</taxon>
        <taxon>Chordata</taxon>
        <taxon>Craniata</taxon>
        <taxon>Vertebrata</taxon>
        <taxon>Euteleostomi</taxon>
        <taxon>Actinopterygii</taxon>
        <taxon>Neopterygii</taxon>
        <taxon>Teleostei</taxon>
        <taxon>Protacanthopterygii</taxon>
        <taxon>Salmoniformes</taxon>
        <taxon>Salmonidae</taxon>
        <taxon>Salmoninae</taxon>
        <taxon>Salmo</taxon>
    </lineage>
</organism>
<dbReference type="Gene3D" id="2.60.120.920">
    <property type="match status" value="1"/>
</dbReference>
<dbReference type="InterPro" id="IPR058030">
    <property type="entry name" value="TRIM8/14/16/25/29/45/65_CC"/>
</dbReference>
<dbReference type="RefSeq" id="XP_045550309.1">
    <property type="nucleotide sequence ID" value="XM_045694353.1"/>
</dbReference>
<dbReference type="InterPro" id="IPR050143">
    <property type="entry name" value="TRIM/RBCC"/>
</dbReference>
<dbReference type="Pfam" id="PF25600">
    <property type="entry name" value="TRIM_CC"/>
    <property type="match status" value="1"/>
</dbReference>
<evidence type="ECO:0000313" key="4">
    <source>
        <dbReference type="RefSeq" id="XP_045550309.1"/>
    </source>
</evidence>
<dbReference type="PRINTS" id="PR01407">
    <property type="entry name" value="BUTYPHLNCDUF"/>
</dbReference>
<keyword evidence="1" id="KW-0175">Coiled coil</keyword>
<dbReference type="SUPFAM" id="SSF49899">
    <property type="entry name" value="Concanavalin A-like lectins/glucanases"/>
    <property type="match status" value="1"/>
</dbReference>
<dbReference type="Proteomes" id="UP001652741">
    <property type="component" value="Chromosome ssa01"/>
</dbReference>
<feature type="domain" description="SPRY-associated" evidence="2">
    <location>
        <begin position="126"/>
        <end position="178"/>
    </location>
</feature>
<feature type="coiled-coil region" evidence="1">
    <location>
        <begin position="5"/>
        <end position="69"/>
    </location>
</feature>
<gene>
    <name evidence="4" type="primary">LOC106569215</name>
</gene>
<evidence type="ECO:0000256" key="1">
    <source>
        <dbReference type="SAM" id="Coils"/>
    </source>
</evidence>
<keyword evidence="3" id="KW-1185">Reference proteome</keyword>
<proteinExistence type="predicted"/>
<dbReference type="InterPro" id="IPR006574">
    <property type="entry name" value="PRY"/>
</dbReference>
<dbReference type="InterPro" id="IPR003879">
    <property type="entry name" value="Butyrophylin_SPRY"/>
</dbReference>
<evidence type="ECO:0000313" key="3">
    <source>
        <dbReference type="Proteomes" id="UP001652741"/>
    </source>
</evidence>
<dbReference type="SMART" id="SM00589">
    <property type="entry name" value="PRY"/>
    <property type="match status" value="1"/>
</dbReference>
<dbReference type="InterPro" id="IPR043136">
    <property type="entry name" value="B30.2/SPRY_sf"/>
</dbReference>
<evidence type="ECO:0000259" key="2">
    <source>
        <dbReference type="SMART" id="SM00589"/>
    </source>
</evidence>